<keyword evidence="1" id="KW-0540">Nuclease</keyword>
<organism evidence="1 2">
    <name type="scientific">Aeromonas veronii</name>
    <dbReference type="NCBI Taxonomy" id="654"/>
    <lineage>
        <taxon>Bacteria</taxon>
        <taxon>Pseudomonadati</taxon>
        <taxon>Pseudomonadota</taxon>
        <taxon>Gammaproteobacteria</taxon>
        <taxon>Aeromonadales</taxon>
        <taxon>Aeromonadaceae</taxon>
        <taxon>Aeromonas</taxon>
    </lineage>
</organism>
<dbReference type="PANTHER" id="PTHR38733:SF1">
    <property type="entry name" value="TYPE IV METHYL-DIRECTED RESTRICTION ENZYME ECOKMCRBC"/>
    <property type="match status" value="1"/>
</dbReference>
<dbReference type="EMBL" id="NQMC01000002">
    <property type="protein sequence ID" value="TYD48040.1"/>
    <property type="molecule type" value="Genomic_DNA"/>
</dbReference>
<keyword evidence="1" id="KW-0378">Hydrolase</keyword>
<proteinExistence type="predicted"/>
<keyword evidence="1" id="KW-0255">Endonuclease</keyword>
<evidence type="ECO:0000313" key="1">
    <source>
        <dbReference type="EMBL" id="TYD48040.1"/>
    </source>
</evidence>
<evidence type="ECO:0000313" key="2">
    <source>
        <dbReference type="Proteomes" id="UP000323129"/>
    </source>
</evidence>
<dbReference type="RefSeq" id="WP_115544600.1">
    <property type="nucleotide sequence ID" value="NZ_NMUR01000020.1"/>
</dbReference>
<accession>A0ABY3MRX0</accession>
<dbReference type="GO" id="GO:0004519">
    <property type="term" value="F:endonuclease activity"/>
    <property type="evidence" value="ECO:0007669"/>
    <property type="project" value="UniProtKB-KW"/>
</dbReference>
<comment type="caution">
    <text evidence="1">The sequence shown here is derived from an EMBL/GenBank/DDBJ whole genome shotgun (WGS) entry which is preliminary data.</text>
</comment>
<dbReference type="InterPro" id="IPR019292">
    <property type="entry name" value="McrC"/>
</dbReference>
<name>A0ABY3MRX0_AERVE</name>
<reference evidence="1 2" key="1">
    <citation type="submission" date="2017-08" db="EMBL/GenBank/DDBJ databases">
        <title>Aeromonas veronii bv sobria strain NS22 whole genome sequencing.</title>
        <authorList>
            <person name="Katharios P."/>
            <person name="Ha V.Q."/>
            <person name="Smyrli M."/>
        </authorList>
    </citation>
    <scope>NUCLEOTIDE SEQUENCE [LARGE SCALE GENOMIC DNA]</scope>
    <source>
        <strain evidence="1 2">NS22</strain>
    </source>
</reference>
<protein>
    <submittedName>
        <fullName evidence="1">Restriction endonuclease</fullName>
    </submittedName>
</protein>
<sequence length="438" mass="48581">MTHTRTRLSLVEYGAPVDLSRSIADAIGVDRTKANSLLIEAGKRAASSLRLNYNPISVDAKGTRAIDFAGLIRLAPSVELEVAPKFLGLNDTDAEWREDFFFLSTLSRHGRLLASDRLSASGGMPRDLSTLVARSITDMYEARKRRPLRSYRRVRESDFFIDGDPDPVDLLFPTPDGFEQDLIRFDQRNGWNADILAAAKELLSEVREPSLVSSLVRLIETLSPQGGLSHHQRPIPARHRMWRPLHELSVDVLNGLGMNYKQGNAKAPGYLVATWRVWEDLLSLVLRLGFGRSVVVAQKAFSLGTRTRGNMGVTRLLSVFPDFVIEPDGDRPRMILDAKYKGHVEKNGQTRISEADIYESLAFSRATSCNLVVLVYPALPTDELQPIGACIVFEKIQVGLVYILGIQIETRGISKAGALNKFASSLANFLSSVWSGVF</sequence>
<dbReference type="PANTHER" id="PTHR38733">
    <property type="entry name" value="PROTEIN MCRC"/>
    <property type="match status" value="1"/>
</dbReference>
<keyword evidence="2" id="KW-1185">Reference proteome</keyword>
<dbReference type="Proteomes" id="UP000323129">
    <property type="component" value="Unassembled WGS sequence"/>
</dbReference>
<gene>
    <name evidence="1" type="ORF">CJF24_01120</name>
</gene>
<dbReference type="Pfam" id="PF10117">
    <property type="entry name" value="McrBC"/>
    <property type="match status" value="1"/>
</dbReference>